<dbReference type="eggNOG" id="ENOG502T723">
    <property type="taxonomic scope" value="Eukaryota"/>
</dbReference>
<accession>B4J555</accession>
<organism evidence="4">
    <name type="scientific">Drosophila grimshawi</name>
    <name type="common">Hawaiian fruit fly</name>
    <name type="synonym">Idiomyia grimshawi</name>
    <dbReference type="NCBI Taxonomy" id="7222"/>
    <lineage>
        <taxon>Eukaryota</taxon>
        <taxon>Metazoa</taxon>
        <taxon>Ecdysozoa</taxon>
        <taxon>Arthropoda</taxon>
        <taxon>Hexapoda</taxon>
        <taxon>Insecta</taxon>
        <taxon>Pterygota</taxon>
        <taxon>Neoptera</taxon>
        <taxon>Endopterygota</taxon>
        <taxon>Diptera</taxon>
        <taxon>Brachycera</taxon>
        <taxon>Muscomorpha</taxon>
        <taxon>Ephydroidea</taxon>
        <taxon>Drosophilidae</taxon>
        <taxon>Drosophila</taxon>
        <taxon>Hawaiian Drosophila</taxon>
    </lineage>
</organism>
<feature type="compositionally biased region" description="Basic and acidic residues" evidence="1">
    <location>
        <begin position="59"/>
        <end position="73"/>
    </location>
</feature>
<proteinExistence type="predicted"/>
<evidence type="ECO:0000313" key="3">
    <source>
        <dbReference type="EMBL" id="EDW00681.1"/>
    </source>
</evidence>
<evidence type="ECO:0000256" key="1">
    <source>
        <dbReference type="SAM" id="MobiDB-lite"/>
    </source>
</evidence>
<dbReference type="AlphaFoldDB" id="B4J555"/>
<feature type="signal peptide" evidence="2">
    <location>
        <begin position="1"/>
        <end position="33"/>
    </location>
</feature>
<sequence>MATQLNLQLPFSLSTLLLLLLLLLHFLGSPCETHKVCDNQNSNPAQHNVTEKISVVPKNETKQVSKDEIKDKPTNPSKNETRQQPQNMTKVNATEQPMNATKEYPKVNLVSPKKPIDIGPRITLDSLPVCEEGFKLFGTHCRKEA</sequence>
<dbReference type="PhylomeDB" id="B4J555"/>
<name>B4J555_DROGR</name>
<feature type="region of interest" description="Disordered" evidence="1">
    <location>
        <begin position="42"/>
        <end position="118"/>
    </location>
</feature>
<evidence type="ECO:0000313" key="4">
    <source>
        <dbReference type="Proteomes" id="UP000001070"/>
    </source>
</evidence>
<dbReference type="HOGENOM" id="CLU_1788850_0_0_1"/>
<gene>
    <name evidence="3" type="primary">Dgri\GH21013</name>
    <name evidence="3" type="ORF">Dgri_GH21013</name>
</gene>
<evidence type="ECO:0000256" key="2">
    <source>
        <dbReference type="SAM" id="SignalP"/>
    </source>
</evidence>
<feature type="chain" id="PRO_5002811437" evidence="2">
    <location>
        <begin position="34"/>
        <end position="145"/>
    </location>
</feature>
<dbReference type="KEGG" id="dgr:6561196"/>
<keyword evidence="2" id="KW-0732">Signal</keyword>
<reference evidence="3 4" key="1">
    <citation type="journal article" date="2007" name="Nature">
        <title>Evolution of genes and genomes on the Drosophila phylogeny.</title>
        <authorList>
            <consortium name="Drosophila 12 Genomes Consortium"/>
            <person name="Clark A.G."/>
            <person name="Eisen M.B."/>
            <person name="Smith D.R."/>
            <person name="Bergman C.M."/>
            <person name="Oliver B."/>
            <person name="Markow T.A."/>
            <person name="Kaufman T.C."/>
            <person name="Kellis M."/>
            <person name="Gelbart W."/>
            <person name="Iyer V.N."/>
            <person name="Pollard D.A."/>
            <person name="Sackton T.B."/>
            <person name="Larracuente A.M."/>
            <person name="Singh N.D."/>
            <person name="Abad J.P."/>
            <person name="Abt D.N."/>
            <person name="Adryan B."/>
            <person name="Aguade M."/>
            <person name="Akashi H."/>
            <person name="Anderson W.W."/>
            <person name="Aquadro C.F."/>
            <person name="Ardell D.H."/>
            <person name="Arguello R."/>
            <person name="Artieri C.G."/>
            <person name="Barbash D.A."/>
            <person name="Barker D."/>
            <person name="Barsanti P."/>
            <person name="Batterham P."/>
            <person name="Batzoglou S."/>
            <person name="Begun D."/>
            <person name="Bhutkar A."/>
            <person name="Blanco E."/>
            <person name="Bosak S.A."/>
            <person name="Bradley R.K."/>
            <person name="Brand A.D."/>
            <person name="Brent M.R."/>
            <person name="Brooks A.N."/>
            <person name="Brown R.H."/>
            <person name="Butlin R.K."/>
            <person name="Caggese C."/>
            <person name="Calvi B.R."/>
            <person name="Bernardo de Carvalho A."/>
            <person name="Caspi A."/>
            <person name="Castrezana S."/>
            <person name="Celniker S.E."/>
            <person name="Chang J.L."/>
            <person name="Chapple C."/>
            <person name="Chatterji S."/>
            <person name="Chinwalla A."/>
            <person name="Civetta A."/>
            <person name="Clifton S.W."/>
            <person name="Comeron J.M."/>
            <person name="Costello J.C."/>
            <person name="Coyne J.A."/>
            <person name="Daub J."/>
            <person name="David R.G."/>
            <person name="Delcher A.L."/>
            <person name="Delehaunty K."/>
            <person name="Do C.B."/>
            <person name="Ebling H."/>
            <person name="Edwards K."/>
            <person name="Eickbush T."/>
            <person name="Evans J.D."/>
            <person name="Filipski A."/>
            <person name="Findeiss S."/>
            <person name="Freyhult E."/>
            <person name="Fulton L."/>
            <person name="Fulton R."/>
            <person name="Garcia A.C."/>
            <person name="Gardiner A."/>
            <person name="Garfield D.A."/>
            <person name="Garvin B.E."/>
            <person name="Gibson G."/>
            <person name="Gilbert D."/>
            <person name="Gnerre S."/>
            <person name="Godfrey J."/>
            <person name="Good R."/>
            <person name="Gotea V."/>
            <person name="Gravely B."/>
            <person name="Greenberg A.J."/>
            <person name="Griffiths-Jones S."/>
            <person name="Gross S."/>
            <person name="Guigo R."/>
            <person name="Gustafson E.A."/>
            <person name="Haerty W."/>
            <person name="Hahn M.W."/>
            <person name="Halligan D.L."/>
            <person name="Halpern A.L."/>
            <person name="Halter G.M."/>
            <person name="Han M.V."/>
            <person name="Heger A."/>
            <person name="Hillier L."/>
            <person name="Hinrichs A.S."/>
            <person name="Holmes I."/>
            <person name="Hoskins R.A."/>
            <person name="Hubisz M.J."/>
            <person name="Hultmark D."/>
            <person name="Huntley M.A."/>
            <person name="Jaffe D.B."/>
            <person name="Jagadeeshan S."/>
            <person name="Jeck W.R."/>
            <person name="Johnson J."/>
            <person name="Jones C.D."/>
            <person name="Jordan W.C."/>
            <person name="Karpen G.H."/>
            <person name="Kataoka E."/>
            <person name="Keightley P.D."/>
            <person name="Kheradpour P."/>
            <person name="Kirkness E.F."/>
            <person name="Koerich L.B."/>
            <person name="Kristiansen K."/>
            <person name="Kudrna D."/>
            <person name="Kulathinal R.J."/>
            <person name="Kumar S."/>
            <person name="Kwok R."/>
            <person name="Lander E."/>
            <person name="Langley C.H."/>
            <person name="Lapoint R."/>
            <person name="Lazzaro B.P."/>
            <person name="Lee S.J."/>
            <person name="Levesque L."/>
            <person name="Li R."/>
            <person name="Lin C.F."/>
            <person name="Lin M.F."/>
            <person name="Lindblad-Toh K."/>
            <person name="Llopart A."/>
            <person name="Long M."/>
            <person name="Low L."/>
            <person name="Lozovsky E."/>
            <person name="Lu J."/>
            <person name="Luo M."/>
            <person name="Machado C.A."/>
            <person name="Makalowski W."/>
            <person name="Marzo M."/>
            <person name="Matsuda M."/>
            <person name="Matzkin L."/>
            <person name="McAllister B."/>
            <person name="McBride C.S."/>
            <person name="McKernan B."/>
            <person name="McKernan K."/>
            <person name="Mendez-Lago M."/>
            <person name="Minx P."/>
            <person name="Mollenhauer M.U."/>
            <person name="Montooth K."/>
            <person name="Mount S.M."/>
            <person name="Mu X."/>
            <person name="Myers E."/>
            <person name="Negre B."/>
            <person name="Newfeld S."/>
            <person name="Nielsen R."/>
            <person name="Noor M.A."/>
            <person name="O'Grady P."/>
            <person name="Pachter L."/>
            <person name="Papaceit M."/>
            <person name="Parisi M.J."/>
            <person name="Parisi M."/>
            <person name="Parts L."/>
            <person name="Pedersen J.S."/>
            <person name="Pesole G."/>
            <person name="Phillippy A.M."/>
            <person name="Ponting C.P."/>
            <person name="Pop M."/>
            <person name="Porcelli D."/>
            <person name="Powell J.R."/>
            <person name="Prohaska S."/>
            <person name="Pruitt K."/>
            <person name="Puig M."/>
            <person name="Quesneville H."/>
            <person name="Ram K.R."/>
            <person name="Rand D."/>
            <person name="Rasmussen M.D."/>
            <person name="Reed L.K."/>
            <person name="Reenan R."/>
            <person name="Reily A."/>
            <person name="Remington K.A."/>
            <person name="Rieger T.T."/>
            <person name="Ritchie M.G."/>
            <person name="Robin C."/>
            <person name="Rogers Y.H."/>
            <person name="Rohde C."/>
            <person name="Rozas J."/>
            <person name="Rubenfield M.J."/>
            <person name="Ruiz A."/>
            <person name="Russo S."/>
            <person name="Salzberg S.L."/>
            <person name="Sanchez-Gracia A."/>
            <person name="Saranga D.J."/>
            <person name="Sato H."/>
            <person name="Schaeffer S.W."/>
            <person name="Schatz M.C."/>
            <person name="Schlenke T."/>
            <person name="Schwartz R."/>
            <person name="Segarra C."/>
            <person name="Singh R.S."/>
            <person name="Sirot L."/>
            <person name="Sirota M."/>
            <person name="Sisneros N.B."/>
            <person name="Smith C.D."/>
            <person name="Smith T.F."/>
            <person name="Spieth J."/>
            <person name="Stage D.E."/>
            <person name="Stark A."/>
            <person name="Stephan W."/>
            <person name="Strausberg R.L."/>
            <person name="Strempel S."/>
            <person name="Sturgill D."/>
            <person name="Sutton G."/>
            <person name="Sutton G.G."/>
            <person name="Tao W."/>
            <person name="Teichmann S."/>
            <person name="Tobari Y.N."/>
            <person name="Tomimura Y."/>
            <person name="Tsolas J.M."/>
            <person name="Valente V.L."/>
            <person name="Venter E."/>
            <person name="Venter J.C."/>
            <person name="Vicario S."/>
            <person name="Vieira F.G."/>
            <person name="Vilella A.J."/>
            <person name="Villasante A."/>
            <person name="Walenz B."/>
            <person name="Wang J."/>
            <person name="Wasserman M."/>
            <person name="Watts T."/>
            <person name="Wilson D."/>
            <person name="Wilson R.K."/>
            <person name="Wing R.A."/>
            <person name="Wolfner M.F."/>
            <person name="Wong A."/>
            <person name="Wong G.K."/>
            <person name="Wu C.I."/>
            <person name="Wu G."/>
            <person name="Yamamoto D."/>
            <person name="Yang H.P."/>
            <person name="Yang S.P."/>
            <person name="Yorke J.A."/>
            <person name="Yoshida K."/>
            <person name="Zdobnov E."/>
            <person name="Zhang P."/>
            <person name="Zhang Y."/>
            <person name="Zimin A.V."/>
            <person name="Baldwin J."/>
            <person name="Abdouelleil A."/>
            <person name="Abdulkadir J."/>
            <person name="Abebe A."/>
            <person name="Abera B."/>
            <person name="Abreu J."/>
            <person name="Acer S.C."/>
            <person name="Aftuck L."/>
            <person name="Alexander A."/>
            <person name="An P."/>
            <person name="Anderson E."/>
            <person name="Anderson S."/>
            <person name="Arachi H."/>
            <person name="Azer M."/>
            <person name="Bachantsang P."/>
            <person name="Barry A."/>
            <person name="Bayul T."/>
            <person name="Berlin A."/>
            <person name="Bessette D."/>
            <person name="Bloom T."/>
            <person name="Blye J."/>
            <person name="Boguslavskiy L."/>
            <person name="Bonnet C."/>
            <person name="Boukhgalter B."/>
            <person name="Bourzgui I."/>
            <person name="Brown A."/>
            <person name="Cahill P."/>
            <person name="Channer S."/>
            <person name="Cheshatsang Y."/>
            <person name="Chuda L."/>
            <person name="Citroen M."/>
            <person name="Collymore A."/>
            <person name="Cooke P."/>
            <person name="Costello M."/>
            <person name="D'Aco K."/>
            <person name="Daza R."/>
            <person name="De Haan G."/>
            <person name="DeGray S."/>
            <person name="DeMaso C."/>
            <person name="Dhargay N."/>
            <person name="Dooley K."/>
            <person name="Dooley E."/>
            <person name="Doricent M."/>
            <person name="Dorje P."/>
            <person name="Dorjee K."/>
            <person name="Dupes A."/>
            <person name="Elong R."/>
            <person name="Falk J."/>
            <person name="Farina A."/>
            <person name="Faro S."/>
            <person name="Ferguson D."/>
            <person name="Fisher S."/>
            <person name="Foley C.D."/>
            <person name="Franke A."/>
            <person name="Friedrich D."/>
            <person name="Gadbois L."/>
            <person name="Gearin G."/>
            <person name="Gearin C.R."/>
            <person name="Giannoukos G."/>
            <person name="Goode T."/>
            <person name="Graham J."/>
            <person name="Grandbois E."/>
            <person name="Grewal S."/>
            <person name="Gyaltsen K."/>
            <person name="Hafez N."/>
            <person name="Hagos B."/>
            <person name="Hall J."/>
            <person name="Henson C."/>
            <person name="Hollinger A."/>
            <person name="Honan T."/>
            <person name="Huard M.D."/>
            <person name="Hughes L."/>
            <person name="Hurhula B."/>
            <person name="Husby M.E."/>
            <person name="Kamat A."/>
            <person name="Kanga B."/>
            <person name="Kashin S."/>
            <person name="Khazanovich D."/>
            <person name="Kisner P."/>
            <person name="Lance K."/>
            <person name="Lara M."/>
            <person name="Lee W."/>
            <person name="Lennon N."/>
            <person name="Letendre F."/>
            <person name="LeVine R."/>
            <person name="Lipovsky A."/>
            <person name="Liu X."/>
            <person name="Liu J."/>
            <person name="Liu S."/>
            <person name="Lokyitsang T."/>
            <person name="Lokyitsang Y."/>
            <person name="Lubonja R."/>
            <person name="Lui A."/>
            <person name="MacDonald P."/>
            <person name="Magnisalis V."/>
            <person name="Maru K."/>
            <person name="Matthews C."/>
            <person name="McCusker W."/>
            <person name="McDonough S."/>
            <person name="Mehta T."/>
            <person name="Meldrim J."/>
            <person name="Meneus L."/>
            <person name="Mihai O."/>
            <person name="Mihalev A."/>
            <person name="Mihova T."/>
            <person name="Mittelman R."/>
            <person name="Mlenga V."/>
            <person name="Montmayeur A."/>
            <person name="Mulrain L."/>
            <person name="Navidi A."/>
            <person name="Naylor J."/>
            <person name="Negash T."/>
            <person name="Nguyen T."/>
            <person name="Nguyen N."/>
            <person name="Nicol R."/>
            <person name="Norbu C."/>
            <person name="Norbu N."/>
            <person name="Novod N."/>
            <person name="O'Neill B."/>
            <person name="Osman S."/>
            <person name="Markiewicz E."/>
            <person name="Oyono O.L."/>
            <person name="Patti C."/>
            <person name="Phunkhang P."/>
            <person name="Pierre F."/>
            <person name="Priest M."/>
            <person name="Raghuraman S."/>
            <person name="Rege F."/>
            <person name="Reyes R."/>
            <person name="Rise C."/>
            <person name="Rogov P."/>
            <person name="Ross K."/>
            <person name="Ryan E."/>
            <person name="Settipalli S."/>
            <person name="Shea T."/>
            <person name="Sherpa N."/>
            <person name="Shi L."/>
            <person name="Shih D."/>
            <person name="Sparrow T."/>
            <person name="Spaulding J."/>
            <person name="Stalker J."/>
            <person name="Stange-Thomann N."/>
            <person name="Stavropoulos S."/>
            <person name="Stone C."/>
            <person name="Strader C."/>
            <person name="Tesfaye S."/>
            <person name="Thomson T."/>
            <person name="Thoulutsang Y."/>
            <person name="Thoulutsang D."/>
            <person name="Topham K."/>
            <person name="Topping I."/>
            <person name="Tsamla T."/>
            <person name="Vassiliev H."/>
            <person name="Vo A."/>
            <person name="Wangchuk T."/>
            <person name="Wangdi T."/>
            <person name="Weiand M."/>
            <person name="Wilkinson J."/>
            <person name="Wilson A."/>
            <person name="Yadav S."/>
            <person name="Young G."/>
            <person name="Yu Q."/>
            <person name="Zembek L."/>
            <person name="Zhong D."/>
            <person name="Zimmer A."/>
            <person name="Zwirko Z."/>
            <person name="Jaffe D.B."/>
            <person name="Alvarez P."/>
            <person name="Brockman W."/>
            <person name="Butler J."/>
            <person name="Chin C."/>
            <person name="Gnerre S."/>
            <person name="Grabherr M."/>
            <person name="Kleber M."/>
            <person name="Mauceli E."/>
            <person name="MacCallum I."/>
        </authorList>
    </citation>
    <scope>NUCLEOTIDE SEQUENCE [LARGE SCALE GENOMIC DNA]</scope>
    <source>
        <strain evidence="4">Tucson 15287-2541.00</strain>
    </source>
</reference>
<dbReference type="InParanoid" id="B4J555"/>
<dbReference type="EMBL" id="CH916367">
    <property type="protein sequence ID" value="EDW00681.1"/>
    <property type="molecule type" value="Genomic_DNA"/>
</dbReference>
<protein>
    <submittedName>
        <fullName evidence="3">GH21013</fullName>
    </submittedName>
</protein>
<dbReference type="Proteomes" id="UP000001070">
    <property type="component" value="Unassembled WGS sequence"/>
</dbReference>
<feature type="compositionally biased region" description="Polar residues" evidence="1">
    <location>
        <begin position="74"/>
        <end position="99"/>
    </location>
</feature>
<dbReference type="OrthoDB" id="7873083at2759"/>
<keyword evidence="4" id="KW-1185">Reference proteome</keyword>